<dbReference type="InterPro" id="IPR006076">
    <property type="entry name" value="FAD-dep_OxRdtase"/>
</dbReference>
<accession>A0A085U1Z8</accession>
<evidence type="ECO:0000313" key="3">
    <source>
        <dbReference type="EMBL" id="KFE36995.1"/>
    </source>
</evidence>
<dbReference type="GO" id="GO:0016491">
    <property type="term" value="F:oxidoreductase activity"/>
    <property type="evidence" value="ECO:0007669"/>
    <property type="project" value="UniProtKB-KW"/>
</dbReference>
<dbReference type="Gene3D" id="3.50.50.60">
    <property type="entry name" value="FAD/NAD(P)-binding domain"/>
    <property type="match status" value="1"/>
</dbReference>
<organism evidence="3 4">
    <name type="scientific">Thioclava atlantica</name>
    <dbReference type="NCBI Taxonomy" id="1317124"/>
    <lineage>
        <taxon>Bacteria</taxon>
        <taxon>Pseudomonadati</taxon>
        <taxon>Pseudomonadota</taxon>
        <taxon>Alphaproteobacteria</taxon>
        <taxon>Rhodobacterales</taxon>
        <taxon>Paracoccaceae</taxon>
        <taxon>Thioclava</taxon>
    </lineage>
</organism>
<dbReference type="AlphaFoldDB" id="A0A085U1Z8"/>
<dbReference type="OrthoDB" id="9806601at2"/>
<dbReference type="EMBL" id="AQRC01000001">
    <property type="protein sequence ID" value="KFE36995.1"/>
    <property type="molecule type" value="Genomic_DNA"/>
</dbReference>
<dbReference type="Gene3D" id="3.30.9.10">
    <property type="entry name" value="D-Amino Acid Oxidase, subunit A, domain 2"/>
    <property type="match status" value="1"/>
</dbReference>
<dbReference type="PROSITE" id="PS50206">
    <property type="entry name" value="RHODANESE_3"/>
    <property type="match status" value="1"/>
</dbReference>
<dbReference type="Proteomes" id="UP000028607">
    <property type="component" value="Unassembled WGS sequence"/>
</dbReference>
<keyword evidence="1" id="KW-0560">Oxidoreductase</keyword>
<proteinExistence type="predicted"/>
<dbReference type="eggNOG" id="COG0665">
    <property type="taxonomic scope" value="Bacteria"/>
</dbReference>
<reference evidence="3 4" key="2">
    <citation type="journal article" date="2015" name="Antonie Van Leeuwenhoek">
        <title>Thioclava indica sp. nov., isolated from surface seawater of the Indian Ocean.</title>
        <authorList>
            <person name="Liu Y."/>
            <person name="Lai Q."/>
            <person name="Du J."/>
            <person name="Xu H."/>
            <person name="Jiang L."/>
            <person name="Shao Z."/>
        </authorList>
    </citation>
    <scope>NUCLEOTIDE SEQUENCE [LARGE SCALE GENOMIC DNA]</scope>
    <source>
        <strain evidence="3 4">13D2W-2</strain>
    </source>
</reference>
<sequence>MMTTLPNHPYAGDGSHTGSYYAASANPAPMRPELVGEVEADICVVGAGFSGLSTALHLAEKGYSVTVIEGARIGWGASGRNGGQIVNGLNASLETIQSRYGQDTASFVASLVMEGGDIIRERIATYDIQCDLKHGNVFAALTSKHAKDLEARWKLWRSYGIESQEMLSASEMRQHAKSDLYTGGMIDHKGGHLHPLNLALGEAAALESLGGTIYEMSPVTSVDTEAARPVIRTAKGQITAKTLVLCGNAYLGHVVPTLERRVMPVSTQVMATKPLGEALARELMPSDVCIEDVRYILDYYRMSADHRLLFGGGTVYGGADPKDIKAKLWKNLVKVFPQLDGTEIDYAWSGNFALSFSRVPQMGRIGANTYFAHGYSGHGVTGSHTFGRILSEAIDGDLTRFDTFARLPWIPFPGGRTFRVPYSVIGSWWYGLRDKLGV</sequence>
<comment type="caution">
    <text evidence="3">The sequence shown here is derived from an EMBL/GenBank/DDBJ whole genome shotgun (WGS) entry which is preliminary data.</text>
</comment>
<gene>
    <name evidence="3" type="ORF">DW2_02515</name>
</gene>
<protein>
    <submittedName>
        <fullName evidence="3">Gamma-glutamylputrescine oxidoreductase</fullName>
    </submittedName>
</protein>
<dbReference type="InterPro" id="IPR036188">
    <property type="entry name" value="FAD/NAD-bd_sf"/>
</dbReference>
<dbReference type="STRING" id="1317124.DW2_02515"/>
<dbReference type="Pfam" id="PF01266">
    <property type="entry name" value="DAO"/>
    <property type="match status" value="1"/>
</dbReference>
<dbReference type="PANTHER" id="PTHR13847:SF275">
    <property type="entry name" value="GAMMA-GLUTAMYLPUTRESCINE OXIDOREDUCTASE"/>
    <property type="match status" value="1"/>
</dbReference>
<evidence type="ECO:0000259" key="2">
    <source>
        <dbReference type="PROSITE" id="PS50206"/>
    </source>
</evidence>
<dbReference type="PANTHER" id="PTHR13847">
    <property type="entry name" value="SARCOSINE DEHYDROGENASE-RELATED"/>
    <property type="match status" value="1"/>
</dbReference>
<evidence type="ECO:0000313" key="4">
    <source>
        <dbReference type="Proteomes" id="UP000028607"/>
    </source>
</evidence>
<dbReference type="PATRIC" id="fig|1317124.6.peg.507"/>
<dbReference type="InterPro" id="IPR001763">
    <property type="entry name" value="Rhodanese-like_dom"/>
</dbReference>
<dbReference type="SUPFAM" id="SSF51905">
    <property type="entry name" value="FAD/NAD(P)-binding domain"/>
    <property type="match status" value="1"/>
</dbReference>
<dbReference type="GO" id="GO:0005737">
    <property type="term" value="C:cytoplasm"/>
    <property type="evidence" value="ECO:0007669"/>
    <property type="project" value="TreeGrafter"/>
</dbReference>
<keyword evidence="4" id="KW-1185">Reference proteome</keyword>
<evidence type="ECO:0000256" key="1">
    <source>
        <dbReference type="ARBA" id="ARBA00023002"/>
    </source>
</evidence>
<name>A0A085U1Z8_9RHOB</name>
<feature type="domain" description="Rhodanese" evidence="2">
    <location>
        <begin position="48"/>
        <end position="84"/>
    </location>
</feature>
<reference evidence="4" key="1">
    <citation type="submission" date="2013-04" db="EMBL/GenBank/DDBJ databases">
        <title>Thioclava sp. 13D2W-2 Genome Sequencing.</title>
        <authorList>
            <person name="Lai Q."/>
            <person name="Li G."/>
            <person name="Shao Z."/>
        </authorList>
    </citation>
    <scope>NUCLEOTIDE SEQUENCE [LARGE SCALE GENOMIC DNA]</scope>
    <source>
        <strain evidence="4">13D2W-2</strain>
    </source>
</reference>